<dbReference type="EMBL" id="QGGO01000012">
    <property type="protein sequence ID" value="PWK26329.1"/>
    <property type="molecule type" value="Genomic_DNA"/>
</dbReference>
<organism evidence="1 2">
    <name type="scientific">Arcicella aurantiaca</name>
    <dbReference type="NCBI Taxonomy" id="591202"/>
    <lineage>
        <taxon>Bacteria</taxon>
        <taxon>Pseudomonadati</taxon>
        <taxon>Bacteroidota</taxon>
        <taxon>Cytophagia</taxon>
        <taxon>Cytophagales</taxon>
        <taxon>Flectobacillaceae</taxon>
        <taxon>Arcicella</taxon>
    </lineage>
</organism>
<dbReference type="RefSeq" id="WP_109743229.1">
    <property type="nucleotide sequence ID" value="NZ_QGGO01000012.1"/>
</dbReference>
<sequence>MKLEKYTTEASINKLTYIFESIGQKTIVKVVEYSKLNPAFIGLPSEIKVYNLGFGDWDDAIKDFNDQITSNNGDTDKVLATVANTTNEFWEEYPDAFLYFKGSQPLGEKPLRTRLYQMRMNRYFTEINKVADIFGLTDTGWEIFVVDKNYIAFLISQKD</sequence>
<accession>A0A316EAG0</accession>
<dbReference type="AlphaFoldDB" id="A0A316EAG0"/>
<gene>
    <name evidence="1" type="ORF">LV89_02500</name>
</gene>
<dbReference type="Proteomes" id="UP000245489">
    <property type="component" value="Unassembled WGS sequence"/>
</dbReference>
<dbReference type="OrthoDB" id="1343312at2"/>
<keyword evidence="2" id="KW-1185">Reference proteome</keyword>
<protein>
    <submittedName>
        <fullName evidence="1">Uncharacterized protein</fullName>
    </submittedName>
</protein>
<evidence type="ECO:0000313" key="1">
    <source>
        <dbReference type="EMBL" id="PWK26329.1"/>
    </source>
</evidence>
<comment type="caution">
    <text evidence="1">The sequence shown here is derived from an EMBL/GenBank/DDBJ whole genome shotgun (WGS) entry which is preliminary data.</text>
</comment>
<dbReference type="InterPro" id="IPR053865">
    <property type="entry name" value="DUF6934"/>
</dbReference>
<evidence type="ECO:0000313" key="2">
    <source>
        <dbReference type="Proteomes" id="UP000245489"/>
    </source>
</evidence>
<proteinExistence type="predicted"/>
<reference evidence="1 2" key="1">
    <citation type="submission" date="2018-05" db="EMBL/GenBank/DDBJ databases">
        <title>Genomic Encyclopedia of Archaeal and Bacterial Type Strains, Phase II (KMG-II): from individual species to whole genera.</title>
        <authorList>
            <person name="Goeker M."/>
        </authorList>
    </citation>
    <scope>NUCLEOTIDE SEQUENCE [LARGE SCALE GENOMIC DNA]</scope>
    <source>
        <strain evidence="1 2">DSM 22214</strain>
    </source>
</reference>
<name>A0A316EAG0_9BACT</name>
<dbReference type="Pfam" id="PF22028">
    <property type="entry name" value="DUF6934"/>
    <property type="match status" value="1"/>
</dbReference>